<name>A0ABZ1C4Q4_9BACT</name>
<evidence type="ECO:0000313" key="4">
    <source>
        <dbReference type="Proteomes" id="UP000738431"/>
    </source>
</evidence>
<dbReference type="InterPro" id="IPR030392">
    <property type="entry name" value="S74_ICA"/>
</dbReference>
<protein>
    <submittedName>
        <fullName evidence="3">Tail fiber domain-containing protein</fullName>
    </submittedName>
</protein>
<accession>A0ABZ1C4Q4</accession>
<reference evidence="3 4" key="2">
    <citation type="submission" date="2023-12" db="EMBL/GenBank/DDBJ databases">
        <title>Description of an unclassified Opitutus bacterium of Verrucomicrobiota.</title>
        <authorList>
            <person name="Zhang D.-F."/>
        </authorList>
    </citation>
    <scope>NUCLEOTIDE SEQUENCE [LARGE SCALE GENOMIC DNA]</scope>
    <source>
        <strain evidence="3 4">WL0086</strain>
    </source>
</reference>
<dbReference type="RefSeq" id="WP_221030550.1">
    <property type="nucleotide sequence ID" value="NZ_CP139781.1"/>
</dbReference>
<proteinExistence type="predicted"/>
<reference evidence="3 4" key="1">
    <citation type="submission" date="2021-08" db="EMBL/GenBank/DDBJ databases">
        <authorList>
            <person name="Zhang D."/>
            <person name="Zhang A."/>
            <person name="Wang L."/>
        </authorList>
    </citation>
    <scope>NUCLEOTIDE SEQUENCE [LARGE SCALE GENOMIC DNA]</scope>
    <source>
        <strain evidence="3 4">WL0086</strain>
    </source>
</reference>
<dbReference type="EMBL" id="CP139781">
    <property type="protein sequence ID" value="WRQ86712.1"/>
    <property type="molecule type" value="Genomic_DNA"/>
</dbReference>
<organism evidence="3 4">
    <name type="scientific">Actomonas aquatica</name>
    <dbReference type="NCBI Taxonomy" id="2866162"/>
    <lineage>
        <taxon>Bacteria</taxon>
        <taxon>Pseudomonadati</taxon>
        <taxon>Verrucomicrobiota</taxon>
        <taxon>Opitutia</taxon>
        <taxon>Opitutales</taxon>
        <taxon>Opitutaceae</taxon>
        <taxon>Actomonas</taxon>
    </lineage>
</organism>
<dbReference type="PROSITE" id="PS51688">
    <property type="entry name" value="ICA"/>
    <property type="match status" value="1"/>
</dbReference>
<feature type="coiled-coil region" evidence="1">
    <location>
        <begin position="674"/>
        <end position="715"/>
    </location>
</feature>
<evidence type="ECO:0000313" key="3">
    <source>
        <dbReference type="EMBL" id="WRQ86712.1"/>
    </source>
</evidence>
<feature type="domain" description="Peptidase S74" evidence="2">
    <location>
        <begin position="515"/>
        <end position="688"/>
    </location>
</feature>
<sequence>MHLPILSRRGFFIRRLLVLFGALGLLATLSHAQAITSVVPGYLSYQGKVTDASGNPLGASPSPINRTVTFRIWTHPTNSAAADLIYAETQTVTISDGEFSVLIGQGSAVSDQPLGFDESGKGPPTLTPTSAVVFNSPDRYLGVTIDDGSSAADPEIAPRQRLVSSAYAVRAKYAEVVGSNGNSSIVAADNGNVGIGTANPTAKLDVAGSMRVGNSNFVATDSGNIGIGTANPAAKLDVAGSMRVGGASVLDTVFSLMSGSDTEVGLEIKSFGDGNHSWIHTGNGGDLYLGSGNGPSAQLINGNNDVIFFNSAFADKGFSTTGQRLTHPEGAWLEWNKDNSQKKTYLLNQPGAAAGGIVFGKIDGANSWSEQMTIFGDGRVGINSGPSGQLTIRNGAGGTESIKLYSSSGHSELQLHVGNLFGQTDSASNTQLAMFEMPGGGKIGFWDHVVLQYGRVGIGTTNPQVPLHVVDSVSMGLPEYRYLARSGSNLVSGESGNISIWANGRVVCEEVNAISDERVKVIEGVSDSASDLITLMELRVTDYHLKDTIGRGMASEKKVIAQQVETVFPQAISENTGVIPNFYQRAAVADGWVSIETDLAVGDRVRLIDDASDEKKSKIDRVFEVREVAQGRFRVDLPPETKEVFVFGQEVDDLRVVDYDAIAMLNVSATQEIKREKDAEIAELRAANAALAERVAALEERNRHWKLKLTAIEEMLRAGNVAQTPATAKTTSSSDEE</sequence>
<keyword evidence="4" id="KW-1185">Reference proteome</keyword>
<evidence type="ECO:0000256" key="1">
    <source>
        <dbReference type="SAM" id="Coils"/>
    </source>
</evidence>
<gene>
    <name evidence="3" type="ORF">K1X11_018015</name>
</gene>
<keyword evidence="1" id="KW-0175">Coiled coil</keyword>
<evidence type="ECO:0000259" key="2">
    <source>
        <dbReference type="PROSITE" id="PS51688"/>
    </source>
</evidence>
<dbReference type="Proteomes" id="UP000738431">
    <property type="component" value="Chromosome"/>
</dbReference>